<dbReference type="EMBL" id="QYYH01000005">
    <property type="protein sequence ID" value="RJY19284.1"/>
    <property type="molecule type" value="Genomic_DNA"/>
</dbReference>
<dbReference type="PANTHER" id="PTHR35566">
    <property type="entry name" value="BLR3599 PROTEIN"/>
    <property type="match status" value="1"/>
</dbReference>
<keyword evidence="2" id="KW-1185">Reference proteome</keyword>
<protein>
    <submittedName>
        <fullName evidence="1">Type VI secretion system baseplate subunit TssK</fullName>
    </submittedName>
</protein>
<dbReference type="InterPro" id="IPR010263">
    <property type="entry name" value="T6SS_TssK"/>
</dbReference>
<evidence type="ECO:0000313" key="1">
    <source>
        <dbReference type="EMBL" id="RJY19284.1"/>
    </source>
</evidence>
<dbReference type="Proteomes" id="UP000273022">
    <property type="component" value="Unassembled WGS sequence"/>
</dbReference>
<reference evidence="1 2" key="1">
    <citation type="submission" date="2018-09" db="EMBL/GenBank/DDBJ databases">
        <title>Phylogeny of the Shewanellaceae, and recommendation for two new genera, Pseudoshewanella and Parashewanella.</title>
        <authorList>
            <person name="Wang G."/>
        </authorList>
    </citation>
    <scope>NUCLEOTIDE SEQUENCE [LARGE SCALE GENOMIC DNA]</scope>
    <source>
        <strain evidence="1 2">KCTC 22492</strain>
    </source>
</reference>
<dbReference type="AlphaFoldDB" id="A0A3A6UBB2"/>
<dbReference type="NCBIfam" id="TIGR03353">
    <property type="entry name" value="VI_chp_4"/>
    <property type="match status" value="1"/>
</dbReference>
<comment type="caution">
    <text evidence="1">The sequence shown here is derived from an EMBL/GenBank/DDBJ whole genome shotgun (WGS) entry which is preliminary data.</text>
</comment>
<proteinExistence type="predicted"/>
<dbReference type="PANTHER" id="PTHR35566:SF1">
    <property type="entry name" value="TYPE VI SECRETION SYSTEM BASEPLATE COMPONENT TSSK1"/>
    <property type="match status" value="1"/>
</dbReference>
<name>A0A3A6UBB2_9GAMM</name>
<dbReference type="RefSeq" id="WP_121851879.1">
    <property type="nucleotide sequence ID" value="NZ_CP037952.1"/>
</dbReference>
<sequence length="439" mass="50471">MIKNKKITWTEGMFICPQHFQQQERYFESYVLQFINQLQHQLYGFSELEIDVEMLKIGKVRVNSAKGIFPDGTPFELNQNISIEIPNNVLKKKVYLVLPLTKIGAVEVGEAEHHRYKVFQHEAFDSCTDENDLVKLDLSDLNMQLKLEGDNLNEYAMLEVVQVMEFDSDGKVVLNEAFIPHSLQYGVSKYLGDNLRDIYALMKYRATAISNRLSTDTGSKSYQALIRDYLWLQALGVWIPQIKLLCDNKDSLTYHLYKDCIALTGHMLGLDGKNIEEFPNFNPGELYDIFSYVFSKIILLLREIQTENVHTLKWDWSLFKTRRLLRTIIKDPSLYGSGKFILLVSSSMNLSTLTNEFPTCAKLAGNSIIAELVRSALPGIPLKSLPFAPAELKNKPDTAYFEVDTKHEMWEEIRSKGEVIALHIDERIENVDIGFHIIR</sequence>
<evidence type="ECO:0000313" key="2">
    <source>
        <dbReference type="Proteomes" id="UP000273022"/>
    </source>
</evidence>
<gene>
    <name evidence="1" type="primary">tssK</name>
    <name evidence="1" type="ORF">D5R81_01430</name>
</gene>
<dbReference type="Pfam" id="PF05936">
    <property type="entry name" value="T6SS_VasE"/>
    <property type="match status" value="1"/>
</dbReference>
<dbReference type="OrthoDB" id="9775333at2"/>
<accession>A0A3A6UBB2</accession>
<organism evidence="1 2">
    <name type="scientific">Parashewanella spongiae</name>
    <dbReference type="NCBI Taxonomy" id="342950"/>
    <lineage>
        <taxon>Bacteria</taxon>
        <taxon>Pseudomonadati</taxon>
        <taxon>Pseudomonadota</taxon>
        <taxon>Gammaproteobacteria</taxon>
        <taxon>Alteromonadales</taxon>
        <taxon>Shewanellaceae</taxon>
        <taxon>Parashewanella</taxon>
    </lineage>
</organism>